<dbReference type="Pfam" id="PF00078">
    <property type="entry name" value="RVT_1"/>
    <property type="match status" value="1"/>
</dbReference>
<dbReference type="Gene3D" id="3.30.70.270">
    <property type="match status" value="2"/>
</dbReference>
<accession>Q5QQL8</accession>
<dbReference type="GO" id="GO:0016787">
    <property type="term" value="F:hydrolase activity"/>
    <property type="evidence" value="ECO:0007669"/>
    <property type="project" value="UniProtKB-KW"/>
</dbReference>
<dbReference type="EMBL" id="AJ864642">
    <property type="protein sequence ID" value="CAI29572.1"/>
    <property type="molecule type" value="Genomic_DNA"/>
</dbReference>
<evidence type="ECO:0000256" key="1">
    <source>
        <dbReference type="ARBA" id="ARBA00022679"/>
    </source>
</evidence>
<evidence type="ECO:0000313" key="9">
    <source>
        <dbReference type="EMBL" id="CAI29572.1"/>
    </source>
</evidence>
<evidence type="ECO:0000256" key="6">
    <source>
        <dbReference type="ARBA" id="ARBA00022918"/>
    </source>
</evidence>
<dbReference type="Pfam" id="PF17921">
    <property type="entry name" value="Integrase_H2C2"/>
    <property type="match status" value="1"/>
</dbReference>
<dbReference type="SUPFAM" id="SSF53098">
    <property type="entry name" value="Ribonuclease H-like"/>
    <property type="match status" value="1"/>
</dbReference>
<name>Q5QQL8_9FUNG</name>
<dbReference type="InterPro" id="IPR001584">
    <property type="entry name" value="Integrase_cat-core"/>
</dbReference>
<dbReference type="SUPFAM" id="SSF56672">
    <property type="entry name" value="DNA/RNA polymerases"/>
    <property type="match status" value="1"/>
</dbReference>
<feature type="domain" description="Integrase catalytic" evidence="8">
    <location>
        <begin position="722"/>
        <end position="802"/>
    </location>
</feature>
<dbReference type="PROSITE" id="PS50994">
    <property type="entry name" value="INTEGRASE"/>
    <property type="match status" value="1"/>
</dbReference>
<dbReference type="InterPro" id="IPR012337">
    <property type="entry name" value="RNaseH-like_sf"/>
</dbReference>
<dbReference type="GO" id="GO:0015074">
    <property type="term" value="P:DNA integration"/>
    <property type="evidence" value="ECO:0007669"/>
    <property type="project" value="InterPro"/>
</dbReference>
<dbReference type="Pfam" id="PF17917">
    <property type="entry name" value="RT_RNaseH"/>
    <property type="match status" value="1"/>
</dbReference>
<organism evidence="9">
    <name type="scientific">Orpinomyces sp. OUS1</name>
    <dbReference type="NCBI Taxonomy" id="301046"/>
    <lineage>
        <taxon>Eukaryota</taxon>
        <taxon>Fungi</taxon>
        <taxon>Fungi incertae sedis</taxon>
        <taxon>Chytridiomycota</taxon>
        <taxon>Chytridiomycota incertae sedis</taxon>
        <taxon>Neocallimastigomycetes</taxon>
        <taxon>Neocallimastigales</taxon>
        <taxon>Neocallimastigaceae</taxon>
        <taxon>Orpinomyces</taxon>
    </lineage>
</organism>
<keyword evidence="6" id="KW-0695">RNA-directed DNA polymerase</keyword>
<feature type="non-terminal residue" evidence="9">
    <location>
        <position position="802"/>
    </location>
</feature>
<feature type="non-terminal residue" evidence="9">
    <location>
        <position position="1"/>
    </location>
</feature>
<gene>
    <name evidence="9" type="primary">pol</name>
</gene>
<keyword evidence="5" id="KW-0378">Hydrolase</keyword>
<dbReference type="Gene3D" id="1.10.340.70">
    <property type="match status" value="1"/>
</dbReference>
<dbReference type="InterPro" id="IPR041588">
    <property type="entry name" value="Integrase_H2C2"/>
</dbReference>
<reference evidence="9" key="1">
    <citation type="journal article" date="2005" name="Microbiology (Mosc.)">
        <title>Molecular analysis of the anaerobic rumen fungus Orpinomyces - insights into an AT-rich genome.</title>
        <authorList>
            <person name="Nicholson M.J."/>
            <person name="Theodorou M.K."/>
            <person name="Brookman J.L."/>
        </authorList>
    </citation>
    <scope>NUCLEOTIDE SEQUENCE</scope>
    <source>
        <strain evidence="9">OUS1</strain>
    </source>
</reference>
<protein>
    <submittedName>
        <fullName evidence="9">Pol protein</fullName>
    </submittedName>
</protein>
<evidence type="ECO:0000256" key="5">
    <source>
        <dbReference type="ARBA" id="ARBA00022801"/>
    </source>
</evidence>
<evidence type="ECO:0000259" key="7">
    <source>
        <dbReference type="PROSITE" id="PS50878"/>
    </source>
</evidence>
<keyword evidence="3" id="KW-0540">Nuclease</keyword>
<dbReference type="PROSITE" id="PS50878">
    <property type="entry name" value="RT_POL"/>
    <property type="match status" value="1"/>
</dbReference>
<evidence type="ECO:0000259" key="8">
    <source>
        <dbReference type="PROSITE" id="PS50994"/>
    </source>
</evidence>
<dbReference type="FunFam" id="3.30.70.270:FF:000020">
    <property type="entry name" value="Transposon Tf2-6 polyprotein-like Protein"/>
    <property type="match status" value="1"/>
</dbReference>
<dbReference type="PANTHER" id="PTHR37984">
    <property type="entry name" value="PROTEIN CBG26694"/>
    <property type="match status" value="1"/>
</dbReference>
<dbReference type="InterPro" id="IPR041373">
    <property type="entry name" value="RT_RNaseH"/>
</dbReference>
<dbReference type="GO" id="GO:0003676">
    <property type="term" value="F:nucleic acid binding"/>
    <property type="evidence" value="ECO:0007669"/>
    <property type="project" value="InterPro"/>
</dbReference>
<dbReference type="GO" id="GO:0003964">
    <property type="term" value="F:RNA-directed DNA polymerase activity"/>
    <property type="evidence" value="ECO:0007669"/>
    <property type="project" value="UniProtKB-KW"/>
</dbReference>
<dbReference type="InterPro" id="IPR043502">
    <property type="entry name" value="DNA/RNA_pol_sf"/>
</dbReference>
<sequence>EFCIGNLQLNGINGILGRDWLTKHNPYINYQVNKIFFIGRYCGSHCPSARKNKFFNQKPEVTASMINPENSNDETNYDTIIPESISEDELFEEDICAAMLPGSTINEEQLNKEDIINKYYYDLKIVFEKKNAEKLPPHREYDISIDLIPGGQLYFGPIYSLTTTELKTLKEYIKENLEKKFIRKSKSPAGAPVLFVKKHDGSLRLCVDYRRLNAITIRNSYPIPRINDLIESFKDSKIFTRLDLRSAYNLVRVKAGHEYLTAFRTPIGHYEYLVMPFGLRNAPSVFQRFIQDVLNDVIGSYVQVYLDDIIIYSKTISEHVKHVRFVLKLLIDNGLYAKLEKCDFHVAETTFLGFTVSINGLTMDQNKVKSVVEWPTPKNLKELQSFLGLCNFYRKFIKNFAKIMEPLRALLKKENNFNWNSEAEDAFKKLKASFTTGEVLIFPDPEKEFVVETDASDFAVGCVLSQIGSADNWLQPAAVTLRDREDQAGKAMTQSYDEELLAIITRFTMYGGIHLEGAKYPVQVITDHKNLLYFKKPQHLNLRLIRWSLFLSKFDFRIYYRPGAKGGKPDALSRRPDYKTELPPNINSVIKTDSFCCAINDNIQSLIEAQNADKYCKEVRSKISNKSNEIKSSLFSLVDGVLHFQKRIIVPSSLKARILKTFHDAPTSGHQGVDRTYEKLKRYYWWPNMKKDIYNYVLSCDTCCRSKMRRHKPYGKIQPLPIPTKPWEIIGVDYIVYLPTSQGCTCIMVVSDHLTKMIHLVPCSDVPTADLTAKLLLYNVFRYHGFPKIIVSDHGSQFSSEF</sequence>
<dbReference type="PANTHER" id="PTHR37984:SF5">
    <property type="entry name" value="PROTEIN NYNRIN-LIKE"/>
    <property type="match status" value="1"/>
</dbReference>
<dbReference type="FunFam" id="1.10.340.70:FF:000001">
    <property type="entry name" value="Retrovirus-related Pol polyprotein from transposon gypsy-like Protein"/>
    <property type="match status" value="1"/>
</dbReference>
<dbReference type="Gene3D" id="3.10.10.10">
    <property type="entry name" value="HIV Type 1 Reverse Transcriptase, subunit A, domain 1"/>
    <property type="match status" value="1"/>
</dbReference>
<dbReference type="GO" id="GO:0004519">
    <property type="term" value="F:endonuclease activity"/>
    <property type="evidence" value="ECO:0007669"/>
    <property type="project" value="UniProtKB-KW"/>
</dbReference>
<feature type="domain" description="Reverse transcriptase" evidence="7">
    <location>
        <begin position="177"/>
        <end position="356"/>
    </location>
</feature>
<evidence type="ECO:0000256" key="2">
    <source>
        <dbReference type="ARBA" id="ARBA00022695"/>
    </source>
</evidence>
<keyword evidence="4" id="KW-0255">Endonuclease</keyword>
<dbReference type="AlphaFoldDB" id="Q5QQL8"/>
<dbReference type="Gene3D" id="3.30.420.10">
    <property type="entry name" value="Ribonuclease H-like superfamily/Ribonuclease H"/>
    <property type="match status" value="1"/>
</dbReference>
<keyword evidence="2" id="KW-0548">Nucleotidyltransferase</keyword>
<dbReference type="CDD" id="cd09274">
    <property type="entry name" value="RNase_HI_RT_Ty3"/>
    <property type="match status" value="1"/>
</dbReference>
<dbReference type="CDD" id="cd01647">
    <property type="entry name" value="RT_LTR"/>
    <property type="match status" value="1"/>
</dbReference>
<evidence type="ECO:0000256" key="3">
    <source>
        <dbReference type="ARBA" id="ARBA00022722"/>
    </source>
</evidence>
<dbReference type="InterPro" id="IPR043128">
    <property type="entry name" value="Rev_trsase/Diguanyl_cyclase"/>
</dbReference>
<evidence type="ECO:0000256" key="4">
    <source>
        <dbReference type="ARBA" id="ARBA00022759"/>
    </source>
</evidence>
<proteinExistence type="predicted"/>
<dbReference type="InterPro" id="IPR050951">
    <property type="entry name" value="Retrovirus_Pol_polyprotein"/>
</dbReference>
<dbReference type="GO" id="GO:0005634">
    <property type="term" value="C:nucleus"/>
    <property type="evidence" value="ECO:0007669"/>
    <property type="project" value="UniProtKB-ARBA"/>
</dbReference>
<keyword evidence="1" id="KW-0808">Transferase</keyword>
<dbReference type="InterPro" id="IPR036397">
    <property type="entry name" value="RNaseH_sf"/>
</dbReference>
<reference evidence="9" key="2">
    <citation type="journal article" name="Microbiology (Mosc.)">
        <title>Molecular analysis of the anaerobic rumen fungus Orpinomyces - insights into an AT-rich genome.</title>
        <authorList>
            <person name="Nicholson M.J."/>
            <person name="Theodorou M.K."/>
            <person name="Brookman J.L."/>
        </authorList>
    </citation>
    <scope>NUCLEOTIDE SEQUENCE</scope>
    <source>
        <strain evidence="9">OUS1</strain>
    </source>
</reference>
<dbReference type="InterPro" id="IPR000477">
    <property type="entry name" value="RT_dom"/>
</dbReference>